<evidence type="ECO:0008006" key="3">
    <source>
        <dbReference type="Google" id="ProtNLM"/>
    </source>
</evidence>
<dbReference type="EMBL" id="CCDP010000001">
    <property type="protein sequence ID" value="CDQ39089.1"/>
    <property type="molecule type" value="Genomic_DNA"/>
</dbReference>
<dbReference type="eggNOG" id="COG2112">
    <property type="taxonomic scope" value="Bacteria"/>
</dbReference>
<gene>
    <name evidence="1" type="ORF">BN990_01372</name>
</gene>
<organism evidence="1 2">
    <name type="scientific">Virgibacillus massiliensis</name>
    <dbReference type="NCBI Taxonomy" id="1462526"/>
    <lineage>
        <taxon>Bacteria</taxon>
        <taxon>Bacillati</taxon>
        <taxon>Bacillota</taxon>
        <taxon>Bacilli</taxon>
        <taxon>Bacillales</taxon>
        <taxon>Bacillaceae</taxon>
        <taxon>Virgibacillus</taxon>
    </lineage>
</organism>
<name>A0A024Q9D2_9BACI</name>
<evidence type="ECO:0000313" key="1">
    <source>
        <dbReference type="EMBL" id="CDQ39089.1"/>
    </source>
</evidence>
<dbReference type="Gene3D" id="1.10.510.10">
    <property type="entry name" value="Transferase(Phosphotransferase) domain 1"/>
    <property type="match status" value="1"/>
</dbReference>
<accession>A0A024Q9D2</accession>
<comment type="caution">
    <text evidence="1">The sequence shown here is derived from an EMBL/GenBank/DDBJ whole genome shotgun (WGS) entry which is preliminary data.</text>
</comment>
<protein>
    <recommendedName>
        <fullName evidence="3">Protein kinase family protein</fullName>
    </recommendedName>
</protein>
<dbReference type="SUPFAM" id="SSF56112">
    <property type="entry name" value="Protein kinase-like (PK-like)"/>
    <property type="match status" value="1"/>
</dbReference>
<dbReference type="Proteomes" id="UP000028875">
    <property type="component" value="Unassembled WGS sequence"/>
</dbReference>
<reference evidence="1 2" key="1">
    <citation type="submission" date="2014-03" db="EMBL/GenBank/DDBJ databases">
        <authorList>
            <person name="Urmite Genomes U."/>
        </authorList>
    </citation>
    <scope>NUCLEOTIDE SEQUENCE [LARGE SCALE GENOMIC DNA]</scope>
    <source>
        <strain evidence="1 2">Vm-5</strain>
    </source>
</reference>
<dbReference type="PANTHER" id="PTHR37171">
    <property type="entry name" value="SERINE/THREONINE-PROTEIN KINASE YRZF-RELATED"/>
    <property type="match status" value="1"/>
</dbReference>
<keyword evidence="2" id="KW-1185">Reference proteome</keyword>
<sequence>MDTNTIIELAESVNIQNEKQSLTVAEKHPSLEVIGVGRSAVVFKIKSTSKALKVFPPEYEHIASEEAEIYQLLNENSFFPKLYQSGKNYLLIDYINGYTLYDCLTLGIPLTEENIKEADFALKLAKQQGLNPSDIHLRNIILTPEGNIKLIDVARFRQLSHDHQWDDIKFMFSRMYFRKYSPKKVPAFILNGIAYLYKKKVIQVPLIRLKRTDNK</sequence>
<reference evidence="2" key="2">
    <citation type="submission" date="2014-05" db="EMBL/GenBank/DDBJ databases">
        <title>Draft genome sequence of Virgibacillus massiliensis Vm-5.</title>
        <authorList>
            <person name="Khelaifia S."/>
            <person name="Croce O."/>
            <person name="Lagier J.C."/>
            <person name="Raoult D."/>
        </authorList>
    </citation>
    <scope>NUCLEOTIDE SEQUENCE [LARGE SCALE GENOMIC DNA]</scope>
    <source>
        <strain evidence="2">Vm-5</strain>
    </source>
</reference>
<dbReference type="InterPro" id="IPR052396">
    <property type="entry name" value="Meiotic_Drive_Suppr_Kinase"/>
</dbReference>
<dbReference type="InterPro" id="IPR011009">
    <property type="entry name" value="Kinase-like_dom_sf"/>
</dbReference>
<dbReference type="STRING" id="1462526.BN990_01372"/>
<dbReference type="PANTHER" id="PTHR37171:SF1">
    <property type="entry name" value="SERINE_THREONINE-PROTEIN KINASE YRZF-RELATED"/>
    <property type="match status" value="1"/>
</dbReference>
<evidence type="ECO:0000313" key="2">
    <source>
        <dbReference type="Proteomes" id="UP000028875"/>
    </source>
</evidence>
<proteinExistence type="predicted"/>
<dbReference type="AlphaFoldDB" id="A0A024Q9D2"/>
<dbReference type="RefSeq" id="WP_021289040.1">
    <property type="nucleotide sequence ID" value="NZ_BNER01000003.1"/>
</dbReference>